<sequence length="509" mass="58839">MESPRRVQQMLVVPPEVQRWPILLSPNEVNQIADRLGHIGDFKDIKSDGYLVEALVHLWDPTCSAFRLGKREMTITIEEVAGFLNLPIQGTAVVLPLQGTAVVLPLVSNKAEFCRFTGLKESVLQGADQNIEAKFLFDRFALRDGFERHRGDFSFTSKEAWDRKRVWVYGLVVTGTYFFPRKDKKIAFKLTRILYDLFLGINDRPCSIIPTILADIFIACTTCQKGKKFFCGSNLILHIWGMEHFMRRPAISSSLPMFAYNWITTHHKRINRDSLPRNAAEFVDFLKNVTDQNIRWVLDWTDCTKPVLRTQASECILLLGTQGITAYVPKRFLRQLGRTQEIPPVFDMSEVTIIFNWGMCPNQIPMKDRIIDAWVTLSDDVSFRYIPELKQKGLTTSQYEDWVGGSVAQEIRDEPSEEVKKLKAIIEAKDKEILQLSKSVEAYKGMAEQSKQLYENERGRRQELKRKCAELYDQTECVRIPYARETKDSVLDRFRSFGNLVRNRLRDMM</sequence>
<dbReference type="Proteomes" id="UP001652660">
    <property type="component" value="Chromosome 9c"/>
</dbReference>
<reference evidence="4" key="1">
    <citation type="submission" date="2025-08" db="UniProtKB">
        <authorList>
            <consortium name="RefSeq"/>
        </authorList>
    </citation>
    <scope>IDENTIFICATION</scope>
    <source>
        <tissue evidence="4">Leaves</tissue>
    </source>
</reference>
<dbReference type="InterPro" id="IPR044824">
    <property type="entry name" value="MAIN-like"/>
</dbReference>
<organism evidence="3 4">
    <name type="scientific">Coffea arabica</name>
    <name type="common">Arabian coffee</name>
    <dbReference type="NCBI Taxonomy" id="13443"/>
    <lineage>
        <taxon>Eukaryota</taxon>
        <taxon>Viridiplantae</taxon>
        <taxon>Streptophyta</taxon>
        <taxon>Embryophyta</taxon>
        <taxon>Tracheophyta</taxon>
        <taxon>Spermatophyta</taxon>
        <taxon>Magnoliopsida</taxon>
        <taxon>eudicotyledons</taxon>
        <taxon>Gunneridae</taxon>
        <taxon>Pentapetalae</taxon>
        <taxon>asterids</taxon>
        <taxon>lamiids</taxon>
        <taxon>Gentianales</taxon>
        <taxon>Rubiaceae</taxon>
        <taxon>Ixoroideae</taxon>
        <taxon>Gardenieae complex</taxon>
        <taxon>Bertiereae - Coffeeae clade</taxon>
        <taxon>Coffeeae</taxon>
        <taxon>Coffea</taxon>
    </lineage>
</organism>
<evidence type="ECO:0000259" key="2">
    <source>
        <dbReference type="Pfam" id="PF24924"/>
    </source>
</evidence>
<dbReference type="RefSeq" id="XP_071920335.1">
    <property type="nucleotide sequence ID" value="XM_072064234.1"/>
</dbReference>
<accession>A0ABM4VLC5</accession>
<dbReference type="PANTHER" id="PTHR46033:SF16">
    <property type="entry name" value="AMINOTRANSFERASE-LIKE PLANT MOBILE DOMAIN-CONTAINING PROTEIN"/>
    <property type="match status" value="1"/>
</dbReference>
<keyword evidence="3" id="KW-1185">Reference proteome</keyword>
<dbReference type="PANTHER" id="PTHR46033">
    <property type="entry name" value="PROTEIN MAIN-LIKE 2"/>
    <property type="match status" value="1"/>
</dbReference>
<proteinExistence type="predicted"/>
<evidence type="ECO:0000256" key="1">
    <source>
        <dbReference type="SAM" id="Coils"/>
    </source>
</evidence>
<dbReference type="InterPro" id="IPR056647">
    <property type="entry name" value="DUF7745"/>
</dbReference>
<evidence type="ECO:0000313" key="3">
    <source>
        <dbReference type="Proteomes" id="UP001652660"/>
    </source>
</evidence>
<feature type="coiled-coil region" evidence="1">
    <location>
        <begin position="447"/>
        <end position="474"/>
    </location>
</feature>
<gene>
    <name evidence="4" type="primary">LOC140013992</name>
</gene>
<evidence type="ECO:0000313" key="4">
    <source>
        <dbReference type="RefSeq" id="XP_071920335.1"/>
    </source>
</evidence>
<dbReference type="Pfam" id="PF24924">
    <property type="entry name" value="DUF7745"/>
    <property type="match status" value="1"/>
</dbReference>
<keyword evidence="1" id="KW-0175">Coiled coil</keyword>
<feature type="domain" description="DUF7745" evidence="2">
    <location>
        <begin position="26"/>
        <end position="404"/>
    </location>
</feature>
<protein>
    <recommendedName>
        <fullName evidence="2">DUF7745 domain-containing protein</fullName>
    </recommendedName>
</protein>
<name>A0ABM4VLC5_COFAR</name>
<dbReference type="GeneID" id="140013992"/>